<feature type="domain" description="AB hydrolase-1" evidence="2">
    <location>
        <begin position="132"/>
        <end position="241"/>
    </location>
</feature>
<dbReference type="GO" id="GO:0046464">
    <property type="term" value="P:acylglycerol catabolic process"/>
    <property type="evidence" value="ECO:0007669"/>
    <property type="project" value="TreeGrafter"/>
</dbReference>
<dbReference type="SUPFAM" id="SSF53474">
    <property type="entry name" value="alpha/beta-Hydrolases"/>
    <property type="match status" value="1"/>
</dbReference>
<gene>
    <name evidence="3" type="ORF">C2E20_3279</name>
</gene>
<sequence length="362" mass="36679">MTGRLPLASTGAAVLAGLLLSCAVSAAAALPNRAARALQQTSAVAEAPAAAVPAQTMTSPTAAAPAAAPGPAAEAALPSISTLLLTLALCPGGLLDGGQPAPFLGPLRHVEAAGVRWGYHTFGPTGGAARAPPVLLLPGTGGSMYMWPPELLTSLAASRQVTVVDWPGIGASQAPGFNYSSVDEVAEAVLAFMDAEGLERPDVIAWSLGAIILMRMAELEPDALGRLVLVSPFPGGPDRIEPAPEVLDSYVNPSPDQTNPVVGRQQADMVLRFLRTPLISDELPSITSPVLIVQGELDPLVPAGNAPILAAALTGNPQVVLHVVPGAAHTVAHQELGWFVSEVEAFLGMAPAAAATAPAAEP</sequence>
<protein>
    <submittedName>
        <fullName evidence="3">Alpha beta hydrolase</fullName>
    </submittedName>
</protein>
<dbReference type="Proteomes" id="UP000239649">
    <property type="component" value="Unassembled WGS sequence"/>
</dbReference>
<accession>A0A2P6VH17</accession>
<dbReference type="STRING" id="554055.A0A2P6VH17"/>
<dbReference type="PROSITE" id="PS51257">
    <property type="entry name" value="PROKAR_LIPOPROTEIN"/>
    <property type="match status" value="1"/>
</dbReference>
<dbReference type="InterPro" id="IPR029058">
    <property type="entry name" value="AB_hydrolase_fold"/>
</dbReference>
<evidence type="ECO:0000313" key="3">
    <source>
        <dbReference type="EMBL" id="PSC73386.1"/>
    </source>
</evidence>
<evidence type="ECO:0000256" key="1">
    <source>
        <dbReference type="SAM" id="SignalP"/>
    </source>
</evidence>
<dbReference type="PANTHER" id="PTHR43798:SF5">
    <property type="entry name" value="MONOACYLGLYCEROL LIPASE ABHD6"/>
    <property type="match status" value="1"/>
</dbReference>
<dbReference type="EMBL" id="LHPF02000007">
    <property type="protein sequence ID" value="PSC73386.1"/>
    <property type="molecule type" value="Genomic_DNA"/>
</dbReference>
<name>A0A2P6VH17_9CHLO</name>
<evidence type="ECO:0000313" key="4">
    <source>
        <dbReference type="Proteomes" id="UP000239649"/>
    </source>
</evidence>
<dbReference type="InterPro" id="IPR050266">
    <property type="entry name" value="AB_hydrolase_sf"/>
</dbReference>
<dbReference type="Pfam" id="PF00561">
    <property type="entry name" value="Abhydrolase_1"/>
    <property type="match status" value="1"/>
</dbReference>
<keyword evidence="4" id="KW-1185">Reference proteome</keyword>
<dbReference type="PANTHER" id="PTHR43798">
    <property type="entry name" value="MONOACYLGLYCEROL LIPASE"/>
    <property type="match status" value="1"/>
</dbReference>
<comment type="caution">
    <text evidence="3">The sequence shown here is derived from an EMBL/GenBank/DDBJ whole genome shotgun (WGS) entry which is preliminary data.</text>
</comment>
<dbReference type="GO" id="GO:0047372">
    <property type="term" value="F:monoacylglycerol lipase activity"/>
    <property type="evidence" value="ECO:0007669"/>
    <property type="project" value="TreeGrafter"/>
</dbReference>
<evidence type="ECO:0000259" key="2">
    <source>
        <dbReference type="Pfam" id="PF00561"/>
    </source>
</evidence>
<keyword evidence="3" id="KW-0378">Hydrolase</keyword>
<dbReference type="Gene3D" id="3.40.50.1820">
    <property type="entry name" value="alpha/beta hydrolase"/>
    <property type="match status" value="1"/>
</dbReference>
<organism evidence="3 4">
    <name type="scientific">Micractinium conductrix</name>
    <dbReference type="NCBI Taxonomy" id="554055"/>
    <lineage>
        <taxon>Eukaryota</taxon>
        <taxon>Viridiplantae</taxon>
        <taxon>Chlorophyta</taxon>
        <taxon>core chlorophytes</taxon>
        <taxon>Trebouxiophyceae</taxon>
        <taxon>Chlorellales</taxon>
        <taxon>Chlorellaceae</taxon>
        <taxon>Chlorella clade</taxon>
        <taxon>Micractinium</taxon>
    </lineage>
</organism>
<reference evidence="3 4" key="1">
    <citation type="journal article" date="2018" name="Plant J.">
        <title>Genome sequences of Chlorella sorokiniana UTEX 1602 and Micractinium conductrix SAG 241.80: implications to maltose excretion by a green alga.</title>
        <authorList>
            <person name="Arriola M.B."/>
            <person name="Velmurugan N."/>
            <person name="Zhang Y."/>
            <person name="Plunkett M.H."/>
            <person name="Hondzo H."/>
            <person name="Barney B.M."/>
        </authorList>
    </citation>
    <scope>NUCLEOTIDE SEQUENCE [LARGE SCALE GENOMIC DNA]</scope>
    <source>
        <strain evidence="3 4">SAG 241.80</strain>
    </source>
</reference>
<feature type="signal peptide" evidence="1">
    <location>
        <begin position="1"/>
        <end position="29"/>
    </location>
</feature>
<dbReference type="OrthoDB" id="8119704at2759"/>
<keyword evidence="1" id="KW-0732">Signal</keyword>
<proteinExistence type="predicted"/>
<dbReference type="AlphaFoldDB" id="A0A2P6VH17"/>
<dbReference type="InterPro" id="IPR000073">
    <property type="entry name" value="AB_hydrolase_1"/>
</dbReference>
<dbReference type="GO" id="GO:0016020">
    <property type="term" value="C:membrane"/>
    <property type="evidence" value="ECO:0007669"/>
    <property type="project" value="TreeGrafter"/>
</dbReference>
<feature type="chain" id="PRO_5015172001" evidence="1">
    <location>
        <begin position="30"/>
        <end position="362"/>
    </location>
</feature>